<evidence type="ECO:0000259" key="5">
    <source>
        <dbReference type="PROSITE" id="PS51792"/>
    </source>
</evidence>
<dbReference type="EMBL" id="HBHP01027770">
    <property type="protein sequence ID" value="CAD9773193.1"/>
    <property type="molecule type" value="Transcribed_RNA"/>
</dbReference>
<proteinExistence type="inferred from homology"/>
<dbReference type="EMBL" id="HBHP01027771">
    <property type="protein sequence ID" value="CAD9773194.1"/>
    <property type="molecule type" value="Transcribed_RNA"/>
</dbReference>
<dbReference type="InterPro" id="IPR004910">
    <property type="entry name" value="Yippee/Mis18/Cereblon"/>
</dbReference>
<accession>A0A7S2XHB2</accession>
<evidence type="ECO:0000313" key="6">
    <source>
        <dbReference type="EMBL" id="CAD9773193.1"/>
    </source>
</evidence>
<evidence type="ECO:0000256" key="3">
    <source>
        <dbReference type="ARBA" id="ARBA00022833"/>
    </source>
</evidence>
<dbReference type="GO" id="GO:0046872">
    <property type="term" value="F:metal ion binding"/>
    <property type="evidence" value="ECO:0007669"/>
    <property type="project" value="UniProtKB-KW"/>
</dbReference>
<evidence type="ECO:0000256" key="4">
    <source>
        <dbReference type="RuleBase" id="RU110713"/>
    </source>
</evidence>
<feature type="domain" description="Yippee" evidence="5">
    <location>
        <begin position="13"/>
        <end position="110"/>
    </location>
</feature>
<dbReference type="InterPro" id="IPR039058">
    <property type="entry name" value="Yippee_fam"/>
</dbReference>
<dbReference type="AlphaFoldDB" id="A0A7S2XHB2"/>
<dbReference type="PROSITE" id="PS51792">
    <property type="entry name" value="YIPPEE"/>
    <property type="match status" value="1"/>
</dbReference>
<protein>
    <recommendedName>
        <fullName evidence="4">Protein yippee-like</fullName>
    </recommendedName>
</protein>
<sequence length="113" mass="12934">MGRLFKQYLEGNVLYTCSQCATHLALGEQLISQSFHGRTGRACLFSQVANVALGPLEERIFTTGLHSVCDIYCISCHQNVGWYYKEAYEENQKYKEGKFIVEKALMRKTTLKK</sequence>
<dbReference type="PANTHER" id="PTHR13848">
    <property type="entry name" value="PROTEIN YIPPEE-LIKE CG15309-RELATED"/>
    <property type="match status" value="1"/>
</dbReference>
<organism evidence="7">
    <name type="scientific">Lotharella oceanica</name>
    <dbReference type="NCBI Taxonomy" id="641309"/>
    <lineage>
        <taxon>Eukaryota</taxon>
        <taxon>Sar</taxon>
        <taxon>Rhizaria</taxon>
        <taxon>Cercozoa</taxon>
        <taxon>Chlorarachniophyceae</taxon>
        <taxon>Lotharella</taxon>
    </lineage>
</organism>
<comment type="similarity">
    <text evidence="1 4">Belongs to the yippee family.</text>
</comment>
<keyword evidence="2" id="KW-0479">Metal-binding</keyword>
<evidence type="ECO:0000313" key="7">
    <source>
        <dbReference type="EMBL" id="CAD9773194.1"/>
    </source>
</evidence>
<dbReference type="Pfam" id="PF03226">
    <property type="entry name" value="Yippee-Mis18"/>
    <property type="match status" value="1"/>
</dbReference>
<reference evidence="7" key="1">
    <citation type="submission" date="2021-01" db="EMBL/GenBank/DDBJ databases">
        <authorList>
            <person name="Corre E."/>
            <person name="Pelletier E."/>
            <person name="Niang G."/>
            <person name="Scheremetjew M."/>
            <person name="Finn R."/>
            <person name="Kale V."/>
            <person name="Holt S."/>
            <person name="Cochrane G."/>
            <person name="Meng A."/>
            <person name="Brown T."/>
            <person name="Cohen L."/>
        </authorList>
    </citation>
    <scope>NUCLEOTIDE SEQUENCE</scope>
    <source>
        <strain evidence="7">CCMP622</strain>
    </source>
</reference>
<keyword evidence="3" id="KW-0862">Zinc</keyword>
<dbReference type="InterPro" id="IPR034751">
    <property type="entry name" value="Yippee"/>
</dbReference>
<gene>
    <name evidence="6" type="ORF">LSP00402_LOCUS17184</name>
    <name evidence="7" type="ORF">LSP00402_LOCUS17185</name>
</gene>
<evidence type="ECO:0000256" key="2">
    <source>
        <dbReference type="ARBA" id="ARBA00022723"/>
    </source>
</evidence>
<name>A0A7S2XHB2_9EUKA</name>
<evidence type="ECO:0000256" key="1">
    <source>
        <dbReference type="ARBA" id="ARBA00005613"/>
    </source>
</evidence>